<accession>A0A2T9YW36</accession>
<dbReference type="Pfam" id="PF10303">
    <property type="entry name" value="DUF2408"/>
    <property type="match status" value="2"/>
</dbReference>
<dbReference type="AlphaFoldDB" id="A0A2T9YW36"/>
<sequence>MNSRYQISPAEQIVLEAIIGIKNRLAALRRDRYNFYKVEDVLRIYQDLVKQVQLLQETRESEQNNDDNFTNRVDNVLDDCFQLISLFYMALGKNQEIPATYVQLVAIKQNLNLFSENGYYTQDDLLPYKERLSELETIIKNYEYSQSNIYKAEIDLVSRKMRQNFKCLAALEEAIQEISTELSVIYSDLALIKKKLMALSAACNGKAMDYADAVKEAKESQKKLLQIDELRIDNKFFDSSGALSKGQALVVGLLEECFDSVHDLLAEGEAVSDTMKPLYERLLETKQQLEKLYITRRWALRETDLWSFQVQLQEIDALRINGQFLNEIGEPLPSQTQSVLNYLLHKCYSILYKLLCSSEPIAESLVPIHNQLRTLRRCLVEIKKYGGPLTAREMYPYQMKLFSIDSLRVDGRFLDVDGQVPEGQGIIMSLLNECYDIMHELISTDFDE</sequence>
<dbReference type="EMBL" id="MBFR01000029">
    <property type="protein sequence ID" value="PVU96553.1"/>
    <property type="molecule type" value="Genomic_DNA"/>
</dbReference>
<dbReference type="PANTHER" id="PTHR28086:SF1">
    <property type="entry name" value="CU(2+) SUPPRESSING AND BLEOMYCIN SENSITIVE PROTEIN 1"/>
    <property type="match status" value="1"/>
</dbReference>
<evidence type="ECO:0000313" key="1">
    <source>
        <dbReference type="EMBL" id="PVU96553.1"/>
    </source>
</evidence>
<proteinExistence type="predicted"/>
<organism evidence="1 2">
    <name type="scientific">Smittium simulii</name>
    <dbReference type="NCBI Taxonomy" id="133385"/>
    <lineage>
        <taxon>Eukaryota</taxon>
        <taxon>Fungi</taxon>
        <taxon>Fungi incertae sedis</taxon>
        <taxon>Zoopagomycota</taxon>
        <taxon>Kickxellomycotina</taxon>
        <taxon>Harpellomycetes</taxon>
        <taxon>Harpellales</taxon>
        <taxon>Legeriomycetaceae</taxon>
        <taxon>Smittium</taxon>
    </lineage>
</organism>
<dbReference type="GO" id="GO:0005737">
    <property type="term" value="C:cytoplasm"/>
    <property type="evidence" value="ECO:0007669"/>
    <property type="project" value="TreeGrafter"/>
</dbReference>
<comment type="caution">
    <text evidence="1">The sequence shown here is derived from an EMBL/GenBank/DDBJ whole genome shotgun (WGS) entry which is preliminary data.</text>
</comment>
<dbReference type="STRING" id="133385.A0A2T9YW36"/>
<name>A0A2T9YW36_9FUNG</name>
<reference evidence="1 2" key="1">
    <citation type="journal article" date="2018" name="MBio">
        <title>Comparative Genomics Reveals the Core Gene Toolbox for the Fungus-Insect Symbiosis.</title>
        <authorList>
            <person name="Wang Y."/>
            <person name="Stata M."/>
            <person name="Wang W."/>
            <person name="Stajich J.E."/>
            <person name="White M.M."/>
            <person name="Moncalvo J.M."/>
        </authorList>
    </citation>
    <scope>NUCLEOTIDE SEQUENCE [LARGE SCALE GENOMIC DNA]</scope>
    <source>
        <strain evidence="1 2">SWE-8-4</strain>
    </source>
</reference>
<dbReference type="OrthoDB" id="2011986at2759"/>
<gene>
    <name evidence="1" type="ORF">BB561_001112</name>
</gene>
<dbReference type="GO" id="GO:0005634">
    <property type="term" value="C:nucleus"/>
    <property type="evidence" value="ECO:0007669"/>
    <property type="project" value="TreeGrafter"/>
</dbReference>
<evidence type="ECO:0000313" key="2">
    <source>
        <dbReference type="Proteomes" id="UP000245383"/>
    </source>
</evidence>
<dbReference type="InterPro" id="IPR018810">
    <property type="entry name" value="UPF0662"/>
</dbReference>
<keyword evidence="2" id="KW-1185">Reference proteome</keyword>
<dbReference type="PANTHER" id="PTHR28086">
    <property type="entry name" value="UPF0662 PROTEIN YPL260W"/>
    <property type="match status" value="1"/>
</dbReference>
<dbReference type="Proteomes" id="UP000245383">
    <property type="component" value="Unassembled WGS sequence"/>
</dbReference>
<protein>
    <submittedName>
        <fullName evidence="1">Uncharacterized protein</fullName>
    </submittedName>
</protein>